<keyword evidence="2" id="KW-0044">Antibiotic</keyword>
<dbReference type="SUPFAM" id="SSF69369">
    <property type="entry name" value="Cloacin translocation domain"/>
    <property type="match status" value="1"/>
</dbReference>
<dbReference type="Pfam" id="PF06958">
    <property type="entry name" value="Pyocin_S"/>
    <property type="match status" value="1"/>
</dbReference>
<keyword evidence="4" id="KW-0175">Coiled coil</keyword>
<feature type="domain" description="Pyosin/cloacin translocation" evidence="5">
    <location>
        <begin position="406"/>
        <end position="540"/>
    </location>
</feature>
<evidence type="ECO:0000256" key="4">
    <source>
        <dbReference type="SAM" id="Coils"/>
    </source>
</evidence>
<evidence type="ECO:0000256" key="1">
    <source>
        <dbReference type="ARBA" id="ARBA00022529"/>
    </source>
</evidence>
<name>A0A5E7D116_PSEFL</name>
<gene>
    <name evidence="6" type="ORF">PS833_03435</name>
</gene>
<dbReference type="GO" id="GO:0019835">
    <property type="term" value="P:cytolysis"/>
    <property type="evidence" value="ECO:0007669"/>
    <property type="project" value="InterPro"/>
</dbReference>
<evidence type="ECO:0000256" key="2">
    <source>
        <dbReference type="ARBA" id="ARBA00023022"/>
    </source>
</evidence>
<reference evidence="6 7" key="1">
    <citation type="submission" date="2019-09" db="EMBL/GenBank/DDBJ databases">
        <authorList>
            <person name="Chandra G."/>
            <person name="Truman W A."/>
        </authorList>
    </citation>
    <scope>NUCLEOTIDE SEQUENCE [LARGE SCALE GENOMIC DNA]</scope>
    <source>
        <strain evidence="6">PS833</strain>
    </source>
</reference>
<organism evidence="6 7">
    <name type="scientific">Pseudomonas fluorescens</name>
    <dbReference type="NCBI Taxonomy" id="294"/>
    <lineage>
        <taxon>Bacteria</taxon>
        <taxon>Pseudomonadati</taxon>
        <taxon>Pseudomonadota</taxon>
        <taxon>Gammaproteobacteria</taxon>
        <taxon>Pseudomonadales</taxon>
        <taxon>Pseudomonadaceae</taxon>
        <taxon>Pseudomonas</taxon>
    </lineage>
</organism>
<proteinExistence type="predicted"/>
<protein>
    <recommendedName>
        <fullName evidence="5">Pyosin/cloacin translocation domain-containing protein</fullName>
    </recommendedName>
</protein>
<keyword evidence="3" id="KW-0078">Bacteriocin</keyword>
<dbReference type="GO" id="GO:0031640">
    <property type="term" value="P:killing of cells of another organism"/>
    <property type="evidence" value="ECO:0007669"/>
    <property type="project" value="UniProtKB-KW"/>
</dbReference>
<keyword evidence="1" id="KW-0929">Antimicrobial</keyword>
<evidence type="ECO:0000256" key="3">
    <source>
        <dbReference type="ARBA" id="ARBA00023048"/>
    </source>
</evidence>
<dbReference type="InterPro" id="IPR036302">
    <property type="entry name" value="Pyosin/cloacin_T_dom_sf"/>
</dbReference>
<dbReference type="Proteomes" id="UP000409037">
    <property type="component" value="Unassembled WGS sequence"/>
</dbReference>
<evidence type="ECO:0000259" key="5">
    <source>
        <dbReference type="Pfam" id="PF06958"/>
    </source>
</evidence>
<evidence type="ECO:0000313" key="6">
    <source>
        <dbReference type="EMBL" id="VVO11079.1"/>
    </source>
</evidence>
<accession>A0A5E7D116</accession>
<dbReference type="GO" id="GO:0004519">
    <property type="term" value="F:endonuclease activity"/>
    <property type="evidence" value="ECO:0007669"/>
    <property type="project" value="InterPro"/>
</dbReference>
<dbReference type="EMBL" id="CABVHU010000008">
    <property type="protein sequence ID" value="VVO11079.1"/>
    <property type="molecule type" value="Genomic_DNA"/>
</dbReference>
<evidence type="ECO:0000313" key="7">
    <source>
        <dbReference type="Proteomes" id="UP000409037"/>
    </source>
</evidence>
<dbReference type="InterPro" id="IPR003060">
    <property type="entry name" value="Pyocin_killer"/>
</dbReference>
<dbReference type="GO" id="GO:0005102">
    <property type="term" value="F:signaling receptor binding"/>
    <property type="evidence" value="ECO:0007669"/>
    <property type="project" value="InterPro"/>
</dbReference>
<sequence>MQKPPGPPRPNPSRPGYLEIDTYVDIRGIAPDHVTLPPRGSSHLKAGPFGIARAESFVQNRAVIVRRINELEQDYQSRSSQLPQSIEADLAAVRSEGPSDPVAPIQSIIRELQVLNKLHQRKTAELHHKTTTANAFYGGDPFNWNIHDYMLKATKMEQWPGPNGLATQALNQSLNAANDARLLSLTLHSLGQRNLHLTQTLNTLQAAETARLAAEQEAQRVAAEQARLRAEANALAHAQEQARLAAMAEAERLAFEKARIAAEVTAQYFAAEQARLEAEAEAQRQADQLFLENQRQAEEKALRDAVEAAKAAQGDRPFPVSGAAAANGPVFTVAAGAIATSTASTLAIQTSLRAAVLAVLEAAAASAGAVVGGFAALLWPSPLGNSDRYALSVPLTDLTSRDSQDLHAIAQANGEIALPVAIGSRTVGNTTEFFVAATNGTTVPAKVPVRLPAFDPGLNAYQTYNPDVPSIGMTWTPIVKPNDASTTLPAGERKIAVYDGASATALEGRVDAFPALDLYSFGGFIYVFPADSGIPPLYIVFNSPYDGATVKGKYSGRDFNPEQAGGPILHLDWRTAVITRQGIDLVKLHIARLDQSDANEVMIQRLENILKGALDISDTDRRYYTHEIRELERFRAMELSDNFMPEEGSPEWNNTHTATLEDFKLSASESLLYSEEAIEVGNKQIDQIYKNLLKGEFQ</sequence>
<dbReference type="AlphaFoldDB" id="A0A5E7D116"/>
<dbReference type="InterPro" id="IPR016128">
    <property type="entry name" value="Pyosin/cloacin_T_dom"/>
</dbReference>
<dbReference type="GO" id="GO:0042742">
    <property type="term" value="P:defense response to bacterium"/>
    <property type="evidence" value="ECO:0007669"/>
    <property type="project" value="UniProtKB-KW"/>
</dbReference>
<dbReference type="RefSeq" id="WP_224794107.1">
    <property type="nucleotide sequence ID" value="NZ_CABVHU010000008.1"/>
</dbReference>
<feature type="coiled-coil region" evidence="4">
    <location>
        <begin position="197"/>
        <end position="241"/>
    </location>
</feature>
<dbReference type="PRINTS" id="PR01300">
    <property type="entry name" value="PYOCINKILLER"/>
</dbReference>